<feature type="compositionally biased region" description="Basic and acidic residues" evidence="2">
    <location>
        <begin position="718"/>
        <end position="738"/>
    </location>
</feature>
<feature type="region of interest" description="Disordered" evidence="2">
    <location>
        <begin position="1415"/>
        <end position="1479"/>
    </location>
</feature>
<feature type="region of interest" description="Disordered" evidence="2">
    <location>
        <begin position="1098"/>
        <end position="1198"/>
    </location>
</feature>
<evidence type="ECO:0000256" key="2">
    <source>
        <dbReference type="SAM" id="MobiDB-lite"/>
    </source>
</evidence>
<evidence type="ECO:0000256" key="1">
    <source>
        <dbReference type="SAM" id="Coils"/>
    </source>
</evidence>
<dbReference type="EMBL" id="JBHFFA010000006">
    <property type="protein sequence ID" value="KAL2623602.1"/>
    <property type="molecule type" value="Genomic_DNA"/>
</dbReference>
<comment type="caution">
    <text evidence="5">The sequence shown here is derived from an EMBL/GenBank/DDBJ whole genome shotgun (WGS) entry which is preliminary data.</text>
</comment>
<dbReference type="Proteomes" id="UP001605036">
    <property type="component" value="Unassembled WGS sequence"/>
</dbReference>
<dbReference type="InterPro" id="IPR052634">
    <property type="entry name" value="Sperm_flagellar-bone_growth"/>
</dbReference>
<name>A0ABD1YD23_9MARC</name>
<feature type="compositionally biased region" description="Basic and acidic residues" evidence="2">
    <location>
        <begin position="1416"/>
        <end position="1466"/>
    </location>
</feature>
<dbReference type="PANTHER" id="PTHR14919:SF0">
    <property type="entry name" value="SPERM FLAGELLAR PROTEIN 2"/>
    <property type="match status" value="1"/>
</dbReference>
<dbReference type="InterPro" id="IPR054517">
    <property type="entry name" value="SPEF2_D5"/>
</dbReference>
<evidence type="ECO:0000313" key="6">
    <source>
        <dbReference type="Proteomes" id="UP001605036"/>
    </source>
</evidence>
<sequence>MPSTLWSGKPRAPFPWLKPTNKHLVEEELLSRFRTEAERQDYRRKVYAKRVKEEYAKALHAALRTSWHQMEAIEDLKDIAATEKAATKESKAYQEEWTTTQRELNKFDIKREEEVQLSSVPKGKGKGEKGVGKPPKGPLPKVPAEPTQKLASQKGKKMPVQKQAETLEMPDLVLMTQKIGEYVEGIKARKAKEIIDKFEQRQIERKAKSDKEAEDERLKAENEKNMMKALLWEQLNGDEAIRRLEEERVARQKEQELFEKRRQEASALVEARNTEWQEATARDHEIFTMMREDYSDEVYQEWMSWEAEKEMKAEQKRLNRLRTCTEIILQLVTMTEVRNDYKDEFNAEMPPSTWRGWKTLFIKGHILPCPIWREDLPRDHQWADPNEVFAKETVTQYLEEQGEWQSMFPIGKNKELGSILWEILGVVDTQPPPIAGPINLTKFKLKMAVVGAPYSGKTTVANKLQEDFDIVKIELSNVIASALALAEVEEQQHKILVAEGEAKKAELEAQMLEEERKKIRDDLDAEASGRKELVLREKRKPEEVPPEEPPAKSPRDNKNSKPGKNPEKEKEKLKDKDKDKGKEKEKEQQGKGKGKQKGEQEKIVDVTTNKLSPFADKEKSAMQGLKSTEGTSGDTEEAETILDIVPTPVPDPIIDLSYFSPKGRFGMDVRLAREKGLQPPVQALAGLIVLTLANLREYVDAFPPPVIKKGAKNPLQVKKDAIKKEKDKAKEEEAEKNPKVPLKPPLKGGKGGPKGKDGAAKSGTNAAAEEKQWGFVLDGFPSNAQEAKALELLLSGIDEDYLANHIAKASKLAPPPKMDMTEIITSGLDGYLLLEYLEEKEALKRAMGKSLDPKTGRIYHLEYDPPPTKEKGLAQRLKPLEELEDVRRKIMNGAEAWGPLSEHLAKISNVFKVAQVQEDNRNVVDTEEPCNLAQRFLDGWEKTKAAKGAADAAQLAEAAVKEALADAEKASKVATESAEHYWNAKLAETETEKGIDALGGNPLAKKLVKEKVTVTLTKRLDETCKAVEEAEQAAESARAFAMHAEQMAHEARDKVTEADLEFAFHVKTEAEAAAQSAKEAAVRAEALLQKAVAAFESAKAALNPPPEEEKPKTPDKKESGKKGREAGNKEKGKDKENEGGKKQKEGSGKTEAKDAKRETGKASSKGGSAEAKDNSSGPPLLASESVVPQEPPKPPPLEKELAVALQTEWEKVESKYFHDLEVVFYTLNQERAITRDVVVETISNFVAHLQNRDERQVIFNDFQEKYNRVEIADRRDKKVKPKLEQEVVKLEKTLNELIEVRTKKCWELSEQSLISLLDSRVTSLVDLFTALVQTELDRHLQTSRFLKQYFTKNVGTDILNNFSCNLRELTSEPAASFPVPGWLISLSSPLPKLYQAIMKTMQVAYDLLTTAFGPETTDKTKKKGDKEKRDSDKKKHKKEEEKLGKKGRNKKVEKDADDSDKVKEIIEVPPPPIDEGVPPAAGREHQVLVQRLQRIAKVGLNYFLELQPIVDGAYRRMDEWGKARLNAEAEVVNEVLDLVRHSVEENIPIWYRVYLDGDQFVIDEDQLQLECSATVLTNINFWHCKLMEALLAEFRKLALEGGDEPPNGGKEEGKKKQKGKDRDTEEKEKERKEKEKKGSKKKSKKIESSPEPPPETPLGNFVTLAAAKEATDQAIEAIHSSFKDDLKESLLPRLPASTENPRGPFQDWQNISTNMFQEFLEDETKGSKFIDWRAFIIAFVDSHFLYIISSATSEDLIKARKAFIDSSVTKKPPEAAGLLSLEEFLAVPLWFDSTTPIVEGEFDLGVTVKIFVFNTLSDGRQGVPWLKLLLYLCRDPDPYLALQKAFCVISGTISDDTRLTPEEVLLILYPGGVDAAWKAEIVPFVMEDVQNYLYWVAREKYIRREKAEESDFGGSEESDSYDLEVDRASTESSVSARDTVGDFLDFSYKEFPDLLQAETVNDFLQSLADIAPLDETAKTVPEERPYKCDIHVIPTGKCKDYTMDEFAIPTTYTLDDIIQTEAMARLRNMLYNNYSSEKVQLFDKTPIEDDDVEIDGDAQRGTQKGKDEKGGKGNDDEKKQTMKKKKEK</sequence>
<dbReference type="PANTHER" id="PTHR14919">
    <property type="entry name" value="KPL2-RELATED"/>
    <property type="match status" value="1"/>
</dbReference>
<evidence type="ECO:0000259" key="3">
    <source>
        <dbReference type="Pfam" id="PF22946"/>
    </source>
</evidence>
<feature type="compositionally biased region" description="Basic and acidic residues" evidence="2">
    <location>
        <begin position="1609"/>
        <end position="1636"/>
    </location>
</feature>
<feature type="domain" description="CPC1/SPEF2" evidence="3">
    <location>
        <begin position="250"/>
        <end position="365"/>
    </location>
</feature>
<feature type="region of interest" description="Disordered" evidence="2">
    <location>
        <begin position="114"/>
        <end position="161"/>
    </location>
</feature>
<evidence type="ECO:0000259" key="4">
    <source>
        <dbReference type="Pfam" id="PF24082"/>
    </source>
</evidence>
<dbReference type="Gene3D" id="3.40.50.300">
    <property type="entry name" value="P-loop containing nucleotide triphosphate hydrolases"/>
    <property type="match status" value="2"/>
</dbReference>
<feature type="compositionally biased region" description="Basic and acidic residues" evidence="2">
    <location>
        <begin position="518"/>
        <end position="604"/>
    </location>
</feature>
<proteinExistence type="predicted"/>
<feature type="region of interest" description="Disordered" evidence="2">
    <location>
        <begin position="718"/>
        <end position="765"/>
    </location>
</feature>
<feature type="region of interest" description="Disordered" evidence="2">
    <location>
        <begin position="1600"/>
        <end position="1659"/>
    </location>
</feature>
<keyword evidence="6" id="KW-1185">Reference proteome</keyword>
<protein>
    <submittedName>
        <fullName evidence="5">Uncharacterized protein</fullName>
    </submittedName>
</protein>
<dbReference type="Pfam" id="PF24082">
    <property type="entry name" value="SPEF2_C"/>
    <property type="match status" value="1"/>
</dbReference>
<feature type="domain" description="SPEF2 C-terminal" evidence="4">
    <location>
        <begin position="1706"/>
        <end position="1852"/>
    </location>
</feature>
<reference evidence="5 6" key="1">
    <citation type="submission" date="2024-09" db="EMBL/GenBank/DDBJ databases">
        <title>Chromosome-scale assembly of Riccia fluitans.</title>
        <authorList>
            <person name="Paukszto L."/>
            <person name="Sawicki J."/>
            <person name="Karawczyk K."/>
            <person name="Piernik-Szablinska J."/>
            <person name="Szczecinska M."/>
            <person name="Mazdziarz M."/>
        </authorList>
    </citation>
    <scope>NUCLEOTIDE SEQUENCE [LARGE SCALE GENOMIC DNA]</scope>
    <source>
        <strain evidence="5">Rf_01</strain>
        <tissue evidence="5">Aerial parts of the thallus</tissue>
    </source>
</reference>
<accession>A0ABD1YD23</accession>
<feature type="coiled-coil region" evidence="1">
    <location>
        <begin position="203"/>
        <end position="261"/>
    </location>
</feature>
<feature type="region of interest" description="Disordered" evidence="2">
    <location>
        <begin position="518"/>
        <end position="637"/>
    </location>
</feature>
<dbReference type="SUPFAM" id="SSF52540">
    <property type="entry name" value="P-loop containing nucleoside triphosphate hydrolases"/>
    <property type="match status" value="1"/>
</dbReference>
<feature type="compositionally biased region" description="Basic and acidic residues" evidence="2">
    <location>
        <begin position="2064"/>
        <end position="2080"/>
    </location>
</feature>
<organism evidence="5 6">
    <name type="scientific">Riccia fluitans</name>
    <dbReference type="NCBI Taxonomy" id="41844"/>
    <lineage>
        <taxon>Eukaryota</taxon>
        <taxon>Viridiplantae</taxon>
        <taxon>Streptophyta</taxon>
        <taxon>Embryophyta</taxon>
        <taxon>Marchantiophyta</taxon>
        <taxon>Marchantiopsida</taxon>
        <taxon>Marchantiidae</taxon>
        <taxon>Marchantiales</taxon>
        <taxon>Ricciaceae</taxon>
        <taxon>Riccia</taxon>
    </lineage>
</organism>
<dbReference type="InterPro" id="IPR056199">
    <property type="entry name" value="SPEF2_C"/>
</dbReference>
<feature type="compositionally biased region" description="Basic and acidic residues" evidence="2">
    <location>
        <begin position="1107"/>
        <end position="1160"/>
    </location>
</feature>
<dbReference type="Pfam" id="PF22946">
    <property type="entry name" value="SPEF2_D5"/>
    <property type="match status" value="1"/>
</dbReference>
<keyword evidence="1" id="KW-0175">Coiled coil</keyword>
<dbReference type="InterPro" id="IPR027417">
    <property type="entry name" value="P-loop_NTPase"/>
</dbReference>
<feature type="region of interest" description="Disordered" evidence="2">
    <location>
        <begin position="2046"/>
        <end position="2088"/>
    </location>
</feature>
<evidence type="ECO:0000313" key="5">
    <source>
        <dbReference type="EMBL" id="KAL2623602.1"/>
    </source>
</evidence>
<gene>
    <name evidence="5" type="ORF">R1flu_003807</name>
</gene>